<feature type="domain" description="Soluble ligand binding" evidence="18">
    <location>
        <begin position="316"/>
        <end position="363"/>
    </location>
</feature>
<dbReference type="GO" id="GO:0015159">
    <property type="term" value="F:polysaccharide transmembrane transporter activity"/>
    <property type="evidence" value="ECO:0007669"/>
    <property type="project" value="InterPro"/>
</dbReference>
<dbReference type="AlphaFoldDB" id="A0A1F5R0Z9"/>
<dbReference type="GO" id="GO:0046930">
    <property type="term" value="C:pore complex"/>
    <property type="evidence" value="ECO:0007669"/>
    <property type="project" value="UniProtKB-KW"/>
</dbReference>
<feature type="domain" description="Soluble ligand binding" evidence="18">
    <location>
        <begin position="572"/>
        <end position="621"/>
    </location>
</feature>
<proteinExistence type="inferred from homology"/>
<feature type="domain" description="Soluble ligand binding" evidence="18">
    <location>
        <begin position="487"/>
        <end position="528"/>
    </location>
</feature>
<reference evidence="20 21" key="1">
    <citation type="journal article" date="2016" name="Nat. Commun.">
        <title>Thousands of microbial genomes shed light on interconnected biogeochemical processes in an aquifer system.</title>
        <authorList>
            <person name="Anantharaman K."/>
            <person name="Brown C.T."/>
            <person name="Hug L.A."/>
            <person name="Sharon I."/>
            <person name="Castelle C.J."/>
            <person name="Probst A.J."/>
            <person name="Thomas B.C."/>
            <person name="Singh A."/>
            <person name="Wilkins M.J."/>
            <person name="Karaoz U."/>
            <person name="Brodie E.L."/>
            <person name="Williams K.H."/>
            <person name="Hubbard S.S."/>
            <person name="Banfield J.F."/>
        </authorList>
    </citation>
    <scope>NUCLEOTIDE SEQUENCE [LARGE SCALE GENOMIC DNA]</scope>
</reference>
<keyword evidence="3" id="KW-0813">Transport</keyword>
<evidence type="ECO:0000256" key="3">
    <source>
        <dbReference type="ARBA" id="ARBA00022448"/>
    </source>
</evidence>
<evidence type="ECO:0000256" key="10">
    <source>
        <dbReference type="ARBA" id="ARBA00023114"/>
    </source>
</evidence>
<comment type="similarity">
    <text evidence="2">Belongs to the BexD/CtrA/VexA family.</text>
</comment>
<evidence type="ECO:0000256" key="4">
    <source>
        <dbReference type="ARBA" id="ARBA00022452"/>
    </source>
</evidence>
<keyword evidence="4" id="KW-1134">Transmembrane beta strand</keyword>
<dbReference type="GO" id="GO:0009279">
    <property type="term" value="C:cell outer membrane"/>
    <property type="evidence" value="ECO:0007669"/>
    <property type="project" value="UniProtKB-SubCell"/>
</dbReference>
<evidence type="ECO:0000256" key="8">
    <source>
        <dbReference type="ARBA" id="ARBA00023047"/>
    </source>
</evidence>
<evidence type="ECO:0000256" key="13">
    <source>
        <dbReference type="ARBA" id="ARBA00023237"/>
    </source>
</evidence>
<evidence type="ECO:0000256" key="1">
    <source>
        <dbReference type="ARBA" id="ARBA00004571"/>
    </source>
</evidence>
<dbReference type="PANTHER" id="PTHR33619">
    <property type="entry name" value="POLYSACCHARIDE EXPORT PROTEIN GFCE-RELATED"/>
    <property type="match status" value="1"/>
</dbReference>
<dbReference type="GO" id="GO:0006811">
    <property type="term" value="P:monoatomic ion transport"/>
    <property type="evidence" value="ECO:0007669"/>
    <property type="project" value="UniProtKB-KW"/>
</dbReference>
<keyword evidence="5" id="KW-0762">Sugar transport</keyword>
<dbReference type="Gene3D" id="3.10.560.10">
    <property type="entry name" value="Outer membrane lipoprotein wza domain like"/>
    <property type="match status" value="5"/>
</dbReference>
<organism evidence="20 21">
    <name type="scientific">Candidatus Edwardsbacteria bacterium GWF2_54_11</name>
    <dbReference type="NCBI Taxonomy" id="1817851"/>
    <lineage>
        <taxon>Bacteria</taxon>
        <taxon>Candidatus Edwardsiibacteriota</taxon>
    </lineage>
</organism>
<dbReference type="InterPro" id="IPR003715">
    <property type="entry name" value="Poly_export_N"/>
</dbReference>
<evidence type="ECO:0000259" key="19">
    <source>
        <dbReference type="Pfam" id="PF22461"/>
    </source>
</evidence>
<dbReference type="InterPro" id="IPR019554">
    <property type="entry name" value="Soluble_ligand-bd"/>
</dbReference>
<comment type="subcellular location">
    <subcellularLocation>
        <location evidence="1">Cell outer membrane</location>
        <topology evidence="1">Multi-pass membrane protein</topology>
    </subcellularLocation>
</comment>
<evidence type="ECO:0000256" key="9">
    <source>
        <dbReference type="ARBA" id="ARBA00023065"/>
    </source>
</evidence>
<dbReference type="Pfam" id="PF10531">
    <property type="entry name" value="SLBB"/>
    <property type="match status" value="4"/>
</dbReference>
<accession>A0A1F5R0Z9</accession>
<evidence type="ECO:0000256" key="11">
    <source>
        <dbReference type="ARBA" id="ARBA00023136"/>
    </source>
</evidence>
<comment type="caution">
    <text evidence="20">The sequence shown here is derived from an EMBL/GenBank/DDBJ whole genome shotgun (WGS) entry which is preliminary data.</text>
</comment>
<evidence type="ECO:0000313" key="21">
    <source>
        <dbReference type="Proteomes" id="UP000177230"/>
    </source>
</evidence>
<keyword evidence="12" id="KW-0564">Palmitate</keyword>
<feature type="region of interest" description="Disordered" evidence="15">
    <location>
        <begin position="65"/>
        <end position="88"/>
    </location>
</feature>
<evidence type="ECO:0000256" key="5">
    <source>
        <dbReference type="ARBA" id="ARBA00022597"/>
    </source>
</evidence>
<keyword evidence="14" id="KW-0449">Lipoprotein</keyword>
<feature type="compositionally biased region" description="Basic and acidic residues" evidence="15">
    <location>
        <begin position="65"/>
        <end position="86"/>
    </location>
</feature>
<keyword evidence="13" id="KW-0998">Cell outer membrane</keyword>
<keyword evidence="9" id="KW-0406">Ion transport</keyword>
<name>A0A1F5R0Z9_9BACT</name>
<dbReference type="InterPro" id="IPR054765">
    <property type="entry name" value="SLBB_dom"/>
</dbReference>
<dbReference type="InterPro" id="IPR049712">
    <property type="entry name" value="Poly_export"/>
</dbReference>
<sequence>MKNICALVIILLFQNVAAQDATQAIKDAGLDIEVSKAGLTVPDAVEKAKDVGYSDQDILNAIEKTKNEGKAPEEAGSDSEEKKTKESLGGSKYFRELQNAVFESYNIVKTPKYRLFSLPPFGYEIFNNPAVTFEPLDYAPADPNYQIGTDDELMVSLYGEVQYSGTYKVDREGKINLPEAGMVIVNGLTLIQAHKKIVERLSQIYAGIRSKAISVDVTTGKLKRIKIFVLGEVRQPGGFVISSTSTAFTALYYAAGPTNQGSLRKVQVLRNNKPIATIDLYDLILKGKKDSDIRLQNGDVVYVPLAPRKVAIPRGVYRPGIYEPLPGEGLKAVLALAGGLRPDAYTEIIQINRTGRDGLVTLIDLSYRDIMSNPAEYQLENEDVIGIYKVPEGIDNIVTIDGFVLMPGPYEITDNTTVGELVDKAGGLLKIAYRPRAEVSRMLFYARPESTVTFILNLDSETDRAFPLKSRDRVIVRQDPDYQFQKRVTIDGMVYFPGYYSLAAEGERLSSIIKRAGGLKPRAYPEGSIFSRAGEGQIDVNLAKALNKTGNLHDIVMRDGDVLAIPERPATVNVSGEVRFPVNTIYEPNHGFKHYLEKVGGTTEDADRKRITVRLPNGRNMNPKTFFGLFQRNIPPGASIIVPKKKESAGVKWSEVIQSTTAILTTAVVIVVGINQLQQ</sequence>
<evidence type="ECO:0000259" key="18">
    <source>
        <dbReference type="Pfam" id="PF10531"/>
    </source>
</evidence>
<evidence type="ECO:0000259" key="17">
    <source>
        <dbReference type="Pfam" id="PF02563"/>
    </source>
</evidence>
<feature type="domain" description="Polysaccharide export protein N-terminal" evidence="17">
    <location>
        <begin position="140"/>
        <end position="216"/>
    </location>
</feature>
<evidence type="ECO:0000256" key="15">
    <source>
        <dbReference type="SAM" id="MobiDB-lite"/>
    </source>
</evidence>
<evidence type="ECO:0000256" key="2">
    <source>
        <dbReference type="ARBA" id="ARBA00009450"/>
    </source>
</evidence>
<evidence type="ECO:0000256" key="14">
    <source>
        <dbReference type="ARBA" id="ARBA00023288"/>
    </source>
</evidence>
<keyword evidence="7 16" id="KW-0732">Signal</keyword>
<keyword evidence="11" id="KW-0472">Membrane</keyword>
<feature type="domain" description="Soluble ligand binding" evidence="18">
    <location>
        <begin position="397"/>
        <end position="441"/>
    </location>
</feature>
<dbReference type="EMBL" id="MFFM01000048">
    <property type="protein sequence ID" value="OGF08125.1"/>
    <property type="molecule type" value="Genomic_DNA"/>
</dbReference>
<feature type="domain" description="SLBB" evidence="19">
    <location>
        <begin position="226"/>
        <end position="303"/>
    </location>
</feature>
<feature type="signal peptide" evidence="16">
    <location>
        <begin position="1"/>
        <end position="18"/>
    </location>
</feature>
<evidence type="ECO:0000256" key="7">
    <source>
        <dbReference type="ARBA" id="ARBA00022729"/>
    </source>
</evidence>
<protein>
    <recommendedName>
        <fullName evidence="22">Soluble ligand binding domain-containing protein</fullName>
    </recommendedName>
</protein>
<keyword evidence="10" id="KW-0626">Porin</keyword>
<evidence type="ECO:0000313" key="20">
    <source>
        <dbReference type="EMBL" id="OGF08125.1"/>
    </source>
</evidence>
<dbReference type="Proteomes" id="UP000177230">
    <property type="component" value="Unassembled WGS sequence"/>
</dbReference>
<feature type="chain" id="PRO_5009520536" description="Soluble ligand binding domain-containing protein" evidence="16">
    <location>
        <begin position="19"/>
        <end position="679"/>
    </location>
</feature>
<dbReference type="Pfam" id="PF22461">
    <property type="entry name" value="SLBB_2"/>
    <property type="match status" value="1"/>
</dbReference>
<dbReference type="Pfam" id="PF02563">
    <property type="entry name" value="Poly_export"/>
    <property type="match status" value="1"/>
</dbReference>
<dbReference type="GO" id="GO:0015288">
    <property type="term" value="F:porin activity"/>
    <property type="evidence" value="ECO:0007669"/>
    <property type="project" value="UniProtKB-KW"/>
</dbReference>
<evidence type="ECO:0000256" key="6">
    <source>
        <dbReference type="ARBA" id="ARBA00022692"/>
    </source>
</evidence>
<dbReference type="PANTHER" id="PTHR33619:SF3">
    <property type="entry name" value="POLYSACCHARIDE EXPORT PROTEIN GFCE-RELATED"/>
    <property type="match status" value="1"/>
</dbReference>
<evidence type="ECO:0008006" key="22">
    <source>
        <dbReference type="Google" id="ProtNLM"/>
    </source>
</evidence>
<keyword evidence="8" id="KW-0625">Polysaccharide transport</keyword>
<gene>
    <name evidence="20" type="ORF">A2024_08065</name>
</gene>
<keyword evidence="6" id="KW-0812">Transmembrane</keyword>
<evidence type="ECO:0000256" key="16">
    <source>
        <dbReference type="SAM" id="SignalP"/>
    </source>
</evidence>
<dbReference type="Gene3D" id="3.30.1950.10">
    <property type="entry name" value="wza like domain"/>
    <property type="match status" value="1"/>
</dbReference>
<evidence type="ECO:0000256" key="12">
    <source>
        <dbReference type="ARBA" id="ARBA00023139"/>
    </source>
</evidence>